<evidence type="ECO:0000313" key="3">
    <source>
        <dbReference type="Proteomes" id="UP000008522"/>
    </source>
</evidence>
<dbReference type="Pfam" id="PF13643">
    <property type="entry name" value="DUF4145"/>
    <property type="match status" value="1"/>
</dbReference>
<name>G0ENW6_BRAIP</name>
<dbReference type="EMBL" id="CP002874">
    <property type="protein sequence ID" value="AEM20640.1"/>
    <property type="molecule type" value="Genomic_DNA"/>
</dbReference>
<organism evidence="2 3">
    <name type="scientific">Brachyspira intermedia (strain ATCC 51140 / PWS/A)</name>
    <name type="common">Serpulina intermedia</name>
    <dbReference type="NCBI Taxonomy" id="1045858"/>
    <lineage>
        <taxon>Bacteria</taxon>
        <taxon>Pseudomonadati</taxon>
        <taxon>Spirochaetota</taxon>
        <taxon>Spirochaetia</taxon>
        <taxon>Brachyspirales</taxon>
        <taxon>Brachyspiraceae</taxon>
        <taxon>Brachyspira</taxon>
    </lineage>
</organism>
<sequence length="189" mass="21718">MEINIMRNFDFWHSTYKIVSKGFVCWNCENNVASERGISSDNGHSSVLICPYCNAPNIILPNGYNLVKPLYGRDIKKLPAGIKNIYDEARKSMQVEAYTGAVMLLRKILMNISVDNGAENGETFKYYINFLYNENLIHKKQKSLIDKIRIVGNEANHQIESITKETAENVFKLTEHLLLNNYEFTDDDI</sequence>
<dbReference type="Proteomes" id="UP000008522">
    <property type="component" value="Chromosome"/>
</dbReference>
<gene>
    <name evidence="2" type="ordered locus">Bint_0004</name>
</gene>
<dbReference type="AlphaFoldDB" id="G0ENW6"/>
<keyword evidence="3" id="KW-1185">Reference proteome</keyword>
<evidence type="ECO:0000259" key="1">
    <source>
        <dbReference type="Pfam" id="PF13643"/>
    </source>
</evidence>
<dbReference type="KEGG" id="bip:Bint_0004"/>
<dbReference type="HOGENOM" id="CLU_102522_0_0_12"/>
<dbReference type="PATRIC" id="fig|1045858.4.peg.4"/>
<dbReference type="eggNOG" id="ENOG50338SW">
    <property type="taxonomic scope" value="Bacteria"/>
</dbReference>
<accession>G0ENW6</accession>
<feature type="domain" description="DUF4145" evidence="1">
    <location>
        <begin position="88"/>
        <end position="175"/>
    </location>
</feature>
<dbReference type="InterPro" id="IPR025285">
    <property type="entry name" value="DUF4145"/>
</dbReference>
<proteinExistence type="predicted"/>
<protein>
    <recommendedName>
        <fullName evidence="1">DUF4145 domain-containing protein</fullName>
    </recommendedName>
</protein>
<reference evidence="2 3" key="1">
    <citation type="journal article" date="2011" name="BMC Genomics">
        <title>Complete genome sequence of Brachyspira intermedia reveals unique genomic features in Brachyspira species and phage-mediated horizontal gene transfer.</title>
        <authorList>
            <person name="Hafstrom T."/>
            <person name="Jansson D.S."/>
            <person name="Segerman B."/>
        </authorList>
    </citation>
    <scope>NUCLEOTIDE SEQUENCE [LARGE SCALE GENOMIC DNA]</scope>
    <source>
        <strain evidence="3">ATCC 51140 / PWS/A</strain>
    </source>
</reference>
<evidence type="ECO:0000313" key="2">
    <source>
        <dbReference type="EMBL" id="AEM20640.1"/>
    </source>
</evidence>